<name>A0A484MGM6_9ASTE</name>
<gene>
    <name evidence="8" type="ORF">CCAM_LOCUS29701</name>
</gene>
<dbReference type="Pfam" id="PF14541">
    <property type="entry name" value="TAXi_C"/>
    <property type="match status" value="1"/>
</dbReference>
<evidence type="ECO:0000313" key="9">
    <source>
        <dbReference type="Proteomes" id="UP000595140"/>
    </source>
</evidence>
<dbReference type="InterPro" id="IPR034161">
    <property type="entry name" value="Pepsin-like_plant"/>
</dbReference>
<feature type="domain" description="Peptidase A1" evidence="7">
    <location>
        <begin position="259"/>
        <end position="660"/>
    </location>
</feature>
<dbReference type="GO" id="GO:0006508">
    <property type="term" value="P:proteolysis"/>
    <property type="evidence" value="ECO:0007669"/>
    <property type="project" value="UniProtKB-KW"/>
</dbReference>
<accession>A0A484MGM6</accession>
<dbReference type="GO" id="GO:0046983">
    <property type="term" value="F:protein dimerization activity"/>
    <property type="evidence" value="ECO:0007669"/>
    <property type="project" value="InterPro"/>
</dbReference>
<dbReference type="InterPro" id="IPR033121">
    <property type="entry name" value="PEPTIDASE_A1"/>
</dbReference>
<keyword evidence="5" id="KW-0325">Glycoprotein</keyword>
<evidence type="ECO:0000256" key="6">
    <source>
        <dbReference type="SAM" id="MobiDB-lite"/>
    </source>
</evidence>
<dbReference type="PANTHER" id="PTHR47967:SF26">
    <property type="entry name" value="PEPTIDASE A1 DOMAIN-CONTAINING PROTEIN"/>
    <property type="match status" value="1"/>
</dbReference>
<dbReference type="Pfam" id="PF14543">
    <property type="entry name" value="TAXi_N"/>
    <property type="match status" value="1"/>
</dbReference>
<dbReference type="Gene3D" id="2.40.70.10">
    <property type="entry name" value="Acid Proteases"/>
    <property type="match status" value="2"/>
</dbReference>
<reference evidence="8 9" key="1">
    <citation type="submission" date="2018-04" db="EMBL/GenBank/DDBJ databases">
        <authorList>
            <person name="Vogel A."/>
        </authorList>
    </citation>
    <scope>NUCLEOTIDE SEQUENCE [LARGE SCALE GENOMIC DNA]</scope>
</reference>
<dbReference type="InterPro" id="IPR021109">
    <property type="entry name" value="Peptidase_aspartic_dom_sf"/>
</dbReference>
<evidence type="ECO:0000256" key="5">
    <source>
        <dbReference type="ARBA" id="ARBA00023180"/>
    </source>
</evidence>
<dbReference type="OrthoDB" id="2747330at2759"/>
<evidence type="ECO:0000256" key="1">
    <source>
        <dbReference type="ARBA" id="ARBA00007447"/>
    </source>
</evidence>
<evidence type="ECO:0000256" key="3">
    <source>
        <dbReference type="ARBA" id="ARBA00022750"/>
    </source>
</evidence>
<dbReference type="GO" id="GO:0004190">
    <property type="term" value="F:aspartic-type endopeptidase activity"/>
    <property type="evidence" value="ECO:0007669"/>
    <property type="project" value="UniProtKB-KW"/>
</dbReference>
<dbReference type="GO" id="GO:0005576">
    <property type="term" value="C:extracellular region"/>
    <property type="evidence" value="ECO:0007669"/>
    <property type="project" value="TreeGrafter"/>
</dbReference>
<dbReference type="SUPFAM" id="SSF53098">
    <property type="entry name" value="Ribonuclease H-like"/>
    <property type="match status" value="1"/>
</dbReference>
<keyword evidence="2" id="KW-0645">Protease</keyword>
<proteinExistence type="inferred from homology"/>
<dbReference type="CDD" id="cd05476">
    <property type="entry name" value="pepsin_A_like_plant"/>
    <property type="match status" value="1"/>
</dbReference>
<organism evidence="8 9">
    <name type="scientific">Cuscuta campestris</name>
    <dbReference type="NCBI Taxonomy" id="132261"/>
    <lineage>
        <taxon>Eukaryota</taxon>
        <taxon>Viridiplantae</taxon>
        <taxon>Streptophyta</taxon>
        <taxon>Embryophyta</taxon>
        <taxon>Tracheophyta</taxon>
        <taxon>Spermatophyta</taxon>
        <taxon>Magnoliopsida</taxon>
        <taxon>eudicotyledons</taxon>
        <taxon>Gunneridae</taxon>
        <taxon>Pentapetalae</taxon>
        <taxon>asterids</taxon>
        <taxon>lamiids</taxon>
        <taxon>Solanales</taxon>
        <taxon>Convolvulaceae</taxon>
        <taxon>Cuscuteae</taxon>
        <taxon>Cuscuta</taxon>
        <taxon>Cuscuta subgen. Grammica</taxon>
        <taxon>Cuscuta sect. Cleistogrammica</taxon>
    </lineage>
</organism>
<comment type="similarity">
    <text evidence="1">Belongs to the peptidase A1 family.</text>
</comment>
<dbReference type="EMBL" id="OOIL02003425">
    <property type="protein sequence ID" value="VFQ87925.1"/>
    <property type="molecule type" value="Genomic_DNA"/>
</dbReference>
<dbReference type="Pfam" id="PF05699">
    <property type="entry name" value="Dimer_Tnp_hAT"/>
    <property type="match status" value="1"/>
</dbReference>
<dbReference type="Proteomes" id="UP000595140">
    <property type="component" value="Unassembled WGS sequence"/>
</dbReference>
<feature type="region of interest" description="Disordered" evidence="6">
    <location>
        <begin position="77"/>
        <end position="97"/>
    </location>
</feature>
<dbReference type="InterPro" id="IPR032799">
    <property type="entry name" value="TAXi_C"/>
</dbReference>
<dbReference type="InterPro" id="IPR012337">
    <property type="entry name" value="RNaseH-like_sf"/>
</dbReference>
<evidence type="ECO:0000259" key="7">
    <source>
        <dbReference type="PROSITE" id="PS51767"/>
    </source>
</evidence>
<dbReference type="FunFam" id="2.40.70.10:FF:000055">
    <property type="entry name" value="Probable aspartyl protease At4g16563"/>
    <property type="match status" value="1"/>
</dbReference>
<keyword evidence="4" id="KW-0378">Hydrolase</keyword>
<protein>
    <recommendedName>
        <fullName evidence="7">Peptidase A1 domain-containing protein</fullName>
    </recommendedName>
</protein>
<sequence>MFPCLGMLARQVLSVPVSTVAVEREFSAGGNILTDYRSCLNAESLETLVCNQDWLLARRRAQESSYQLESEHYMNATTDGSPTDFVAGRSGNRGGPSRTRGNGFCLLSSDRPWNGVLVIGIRNVEGRDLIARTDSLVDLNLGVDGGSFPERSAVGIVELLPLRGTTQNPPKIDGHLALVPVEPSLTTLCAVSFCFLPPPRHQVRNPPASNGIGKKKKAKITHHLLKSTSARSAARLRRYHRRAASLGKISLPLTPGSDYTLSFSLGSQTVSLYMDTGSDVVWLPCHPFECILCEGKYSPAAVPNPGPLNLTSAAPVSCKSPACSAVHSSGSSSDLCAKGKCPLDAIETSDCGTHACPPFYYAYGDGSFVAKLHSDGLTVPMSSPSLVLPNFTFGCAHSALGEPIGVAGFGRGALSMPAQLASSSPDIGYHFSYCLVSHSFDSERVRRPSPLILGRNSIGQNKAKRVPEDDFAYTPMLKNPKHPYFYCVGLEAVSVGRQRIAAPESLRRVDRRGNGGMVVDSGTTFTMLPREFYKVVVSEFENQIGSDYKRAGDVEEKTGLGPCYYMGPGNATWKVPRVWLHFGGNSSVAMPTRNYFYEFTYGGDGKISSKRKVGCMMLIGGGGGDAEEEDSGGPAGLLGNYQQQGFEVAYDLENKRVGFARRKCASLWDTLSRR</sequence>
<dbReference type="InterPro" id="IPR051708">
    <property type="entry name" value="Plant_Aspart_Prot_A1"/>
</dbReference>
<keyword evidence="3" id="KW-0064">Aspartyl protease</keyword>
<dbReference type="InterPro" id="IPR032861">
    <property type="entry name" value="TAXi_N"/>
</dbReference>
<dbReference type="PANTHER" id="PTHR47967">
    <property type="entry name" value="OS07G0603500 PROTEIN-RELATED"/>
    <property type="match status" value="1"/>
</dbReference>
<evidence type="ECO:0000256" key="2">
    <source>
        <dbReference type="ARBA" id="ARBA00022670"/>
    </source>
</evidence>
<dbReference type="PROSITE" id="PS51767">
    <property type="entry name" value="PEPTIDASE_A1"/>
    <property type="match status" value="1"/>
</dbReference>
<dbReference type="AlphaFoldDB" id="A0A484MGM6"/>
<keyword evidence="9" id="KW-1185">Reference proteome</keyword>
<evidence type="ECO:0000313" key="8">
    <source>
        <dbReference type="EMBL" id="VFQ87925.1"/>
    </source>
</evidence>
<dbReference type="SUPFAM" id="SSF50630">
    <property type="entry name" value="Acid proteases"/>
    <property type="match status" value="1"/>
</dbReference>
<evidence type="ECO:0000256" key="4">
    <source>
        <dbReference type="ARBA" id="ARBA00022801"/>
    </source>
</evidence>
<dbReference type="InterPro" id="IPR008906">
    <property type="entry name" value="HATC_C_dom"/>
</dbReference>